<evidence type="ECO:0000256" key="6">
    <source>
        <dbReference type="ARBA" id="ARBA00022840"/>
    </source>
</evidence>
<evidence type="ECO:0000256" key="1">
    <source>
        <dbReference type="ARBA" id="ARBA00008428"/>
    </source>
</evidence>
<keyword evidence="2" id="KW-0235">DNA replication</keyword>
<dbReference type="EC" id="5.6.2.3" evidence="9"/>
<protein>
    <recommendedName>
        <fullName evidence="9">DNA 5'-3' helicase</fullName>
        <ecNumber evidence="9">5.6.2.3</ecNumber>
    </recommendedName>
</protein>
<dbReference type="EMBL" id="JAROCC010000009">
    <property type="protein sequence ID" value="MDN4608184.1"/>
    <property type="molecule type" value="Genomic_DNA"/>
</dbReference>
<keyword evidence="3" id="KW-0547">Nucleotide-binding</keyword>
<dbReference type="PANTHER" id="PTHR30153:SF2">
    <property type="entry name" value="REPLICATIVE DNA HELICASE"/>
    <property type="match status" value="1"/>
</dbReference>
<keyword evidence="5" id="KW-0347">Helicase</keyword>
<accession>A0ABT8JSN7</accession>
<evidence type="ECO:0000256" key="4">
    <source>
        <dbReference type="ARBA" id="ARBA00022801"/>
    </source>
</evidence>
<evidence type="ECO:0000313" key="13">
    <source>
        <dbReference type="Proteomes" id="UP001175097"/>
    </source>
</evidence>
<dbReference type="Pfam" id="PF03796">
    <property type="entry name" value="DnaB_C"/>
    <property type="match status" value="1"/>
</dbReference>
<dbReference type="InterPro" id="IPR007694">
    <property type="entry name" value="DNA_helicase_DnaB-like_C"/>
</dbReference>
<gene>
    <name evidence="12" type="ORF">P5G49_11960</name>
</gene>
<dbReference type="SUPFAM" id="SSF52540">
    <property type="entry name" value="P-loop containing nucleoside triphosphate hydrolases"/>
    <property type="match status" value="1"/>
</dbReference>
<keyword evidence="7" id="KW-0238">DNA-binding</keyword>
<sequence>MIAEKAVLGSMLKENYLITDSGLAVSQFTNAVHKMIFQSMKELYAKGMTVDFITLLTMNNPQDLGGANYIHDLTSYAQIEKFDIHVGAMLDVWREREKHNVLHVAAQENWQIDRIMSELEALIDNCASDHSSISDLLVDVYEAPFIEQEIAEGSTTGIRQLDDMTNGFQDGELTIIAARPSMGKSDIMLHLAKHAGWKNRLPIIFSLEMSASSLRDRLLASTGSFSRTRMRNPYLLLNETQKSAWPKTVGMLSKTSIQFFDRSKQTVAEMRMKVRKMIHENPDRKPVIFIDYLTLIHSEDTSSNMHLRISQITKDLKAMAREFNCPVITLAQLSRAVEQRMDKRPLMSDLRESGSIEEDADIIIFLYRNAYYTKDDTDRTLELIVSKNRNGPVGTVVAAYNKHTGEVVGFGTNRERTAL</sequence>
<evidence type="ECO:0000256" key="5">
    <source>
        <dbReference type="ARBA" id="ARBA00022806"/>
    </source>
</evidence>
<comment type="catalytic activity">
    <reaction evidence="10">
        <text>ATP + H2O = ADP + phosphate + H(+)</text>
        <dbReference type="Rhea" id="RHEA:13065"/>
        <dbReference type="ChEBI" id="CHEBI:15377"/>
        <dbReference type="ChEBI" id="CHEBI:15378"/>
        <dbReference type="ChEBI" id="CHEBI:30616"/>
        <dbReference type="ChEBI" id="CHEBI:43474"/>
        <dbReference type="ChEBI" id="CHEBI:456216"/>
        <dbReference type="EC" id="5.6.2.3"/>
    </reaction>
</comment>
<dbReference type="Pfam" id="PF00772">
    <property type="entry name" value="DnaB"/>
    <property type="match status" value="1"/>
</dbReference>
<dbReference type="CDD" id="cd00984">
    <property type="entry name" value="DnaB_C"/>
    <property type="match status" value="1"/>
</dbReference>
<reference evidence="12" key="1">
    <citation type="submission" date="2023-03" db="EMBL/GenBank/DDBJ databases">
        <title>MT1 and MT2 Draft Genomes of Novel Species.</title>
        <authorList>
            <person name="Venkateswaran K."/>
        </authorList>
    </citation>
    <scope>NUCLEOTIDE SEQUENCE</scope>
    <source>
        <strain evidence="12">F6_3S_P_2</strain>
    </source>
</reference>
<evidence type="ECO:0000313" key="12">
    <source>
        <dbReference type="EMBL" id="MDN4608184.1"/>
    </source>
</evidence>
<evidence type="ECO:0000256" key="9">
    <source>
        <dbReference type="ARBA" id="ARBA00044969"/>
    </source>
</evidence>
<organism evidence="12 13">
    <name type="scientific">Sporosarcina highlanderae</name>
    <dbReference type="NCBI Taxonomy" id="3035916"/>
    <lineage>
        <taxon>Bacteria</taxon>
        <taxon>Bacillati</taxon>
        <taxon>Bacillota</taxon>
        <taxon>Bacilli</taxon>
        <taxon>Bacillales</taxon>
        <taxon>Caryophanaceae</taxon>
        <taxon>Sporosarcina</taxon>
    </lineage>
</organism>
<dbReference type="Gene3D" id="1.10.860.10">
    <property type="entry name" value="DNAb Helicase, Chain A"/>
    <property type="match status" value="1"/>
</dbReference>
<evidence type="ECO:0000256" key="2">
    <source>
        <dbReference type="ARBA" id="ARBA00022705"/>
    </source>
</evidence>
<name>A0ABT8JSN7_9BACL</name>
<evidence type="ECO:0000256" key="10">
    <source>
        <dbReference type="ARBA" id="ARBA00048954"/>
    </source>
</evidence>
<evidence type="ECO:0000256" key="7">
    <source>
        <dbReference type="ARBA" id="ARBA00023125"/>
    </source>
</evidence>
<dbReference type="InterPro" id="IPR016136">
    <property type="entry name" value="DNA_helicase_N/primase_C"/>
</dbReference>
<dbReference type="RefSeq" id="WP_301244100.1">
    <property type="nucleotide sequence ID" value="NZ_JAROCC010000009.1"/>
</dbReference>
<proteinExistence type="inferred from homology"/>
<feature type="domain" description="SF4 helicase" evidence="11">
    <location>
        <begin position="147"/>
        <end position="414"/>
    </location>
</feature>
<dbReference type="InterPro" id="IPR007693">
    <property type="entry name" value="DNA_helicase_DnaB-like_N"/>
</dbReference>
<keyword evidence="6" id="KW-0067">ATP-binding</keyword>
<evidence type="ECO:0000256" key="8">
    <source>
        <dbReference type="ARBA" id="ARBA00023235"/>
    </source>
</evidence>
<evidence type="ECO:0000259" key="11">
    <source>
        <dbReference type="PROSITE" id="PS51199"/>
    </source>
</evidence>
<dbReference type="Gene3D" id="3.40.50.300">
    <property type="entry name" value="P-loop containing nucleotide triphosphate hydrolases"/>
    <property type="match status" value="1"/>
</dbReference>
<dbReference type="Proteomes" id="UP001175097">
    <property type="component" value="Unassembled WGS sequence"/>
</dbReference>
<dbReference type="SUPFAM" id="SSF48024">
    <property type="entry name" value="N-terminal domain of DnaB helicase"/>
    <property type="match status" value="1"/>
</dbReference>
<comment type="similarity">
    <text evidence="1">Belongs to the helicase family. DnaB subfamily.</text>
</comment>
<comment type="caution">
    <text evidence="12">The sequence shown here is derived from an EMBL/GenBank/DDBJ whole genome shotgun (WGS) entry which is preliminary data.</text>
</comment>
<keyword evidence="4" id="KW-0378">Hydrolase</keyword>
<dbReference type="PROSITE" id="PS51199">
    <property type="entry name" value="SF4_HELICASE"/>
    <property type="match status" value="1"/>
</dbReference>
<evidence type="ECO:0000256" key="3">
    <source>
        <dbReference type="ARBA" id="ARBA00022741"/>
    </source>
</evidence>
<dbReference type="PANTHER" id="PTHR30153">
    <property type="entry name" value="REPLICATIVE DNA HELICASE DNAB"/>
    <property type="match status" value="1"/>
</dbReference>
<keyword evidence="13" id="KW-1185">Reference proteome</keyword>
<dbReference type="InterPro" id="IPR027417">
    <property type="entry name" value="P-loop_NTPase"/>
</dbReference>
<dbReference type="InterPro" id="IPR036185">
    <property type="entry name" value="DNA_heli_DnaB-like_N_sf"/>
</dbReference>
<keyword evidence="8" id="KW-0413">Isomerase</keyword>